<keyword evidence="2" id="KW-1185">Reference proteome</keyword>
<dbReference type="EMBL" id="BAAAEN010000003">
    <property type="protein sequence ID" value="GAA0495888.1"/>
    <property type="molecule type" value="Genomic_DNA"/>
</dbReference>
<evidence type="ECO:0000313" key="2">
    <source>
        <dbReference type="Proteomes" id="UP001501706"/>
    </source>
</evidence>
<gene>
    <name evidence="1" type="ORF">GCM10009097_09870</name>
</gene>
<sequence length="79" mass="8925">MHHQPTTMATHPMRLSTLTVPRHIYERACAARDAAQRLYDGQTLALHQRSIAYLAANEEIHRLRQLLVAHGISAQKGTE</sequence>
<dbReference type="Proteomes" id="UP001501706">
    <property type="component" value="Unassembled WGS sequence"/>
</dbReference>
<accession>A0ABN1BEX2</accession>
<reference evidence="1 2" key="1">
    <citation type="journal article" date="2019" name="Int. J. Syst. Evol. Microbiol.">
        <title>The Global Catalogue of Microorganisms (GCM) 10K type strain sequencing project: providing services to taxonomists for standard genome sequencing and annotation.</title>
        <authorList>
            <consortium name="The Broad Institute Genomics Platform"/>
            <consortium name="The Broad Institute Genome Sequencing Center for Infectious Disease"/>
            <person name="Wu L."/>
            <person name="Ma J."/>
        </authorList>
    </citation>
    <scope>NUCLEOTIDE SEQUENCE [LARGE SCALE GENOMIC DNA]</scope>
    <source>
        <strain evidence="1 2">JCM 14330</strain>
    </source>
</reference>
<organism evidence="1 2">
    <name type="scientific">Pigmentiphaga daeguensis</name>
    <dbReference type="NCBI Taxonomy" id="414049"/>
    <lineage>
        <taxon>Bacteria</taxon>
        <taxon>Pseudomonadati</taxon>
        <taxon>Pseudomonadota</taxon>
        <taxon>Betaproteobacteria</taxon>
        <taxon>Burkholderiales</taxon>
        <taxon>Alcaligenaceae</taxon>
        <taxon>Pigmentiphaga</taxon>
    </lineage>
</organism>
<name>A0ABN1BEX2_9BURK</name>
<evidence type="ECO:0000313" key="1">
    <source>
        <dbReference type="EMBL" id="GAA0495888.1"/>
    </source>
</evidence>
<protein>
    <submittedName>
        <fullName evidence="1">Uncharacterized protein</fullName>
    </submittedName>
</protein>
<dbReference type="RefSeq" id="WP_343927216.1">
    <property type="nucleotide sequence ID" value="NZ_BAAAEN010000003.1"/>
</dbReference>
<proteinExistence type="predicted"/>
<comment type="caution">
    <text evidence="1">The sequence shown here is derived from an EMBL/GenBank/DDBJ whole genome shotgun (WGS) entry which is preliminary data.</text>
</comment>